<evidence type="ECO:0000259" key="2">
    <source>
        <dbReference type="Pfam" id="PF01636"/>
    </source>
</evidence>
<dbReference type="PANTHER" id="PTHR21064">
    <property type="entry name" value="AMINOGLYCOSIDE PHOSPHOTRANSFERASE DOMAIN-CONTAINING PROTEIN-RELATED"/>
    <property type="match status" value="1"/>
</dbReference>
<dbReference type="RefSeq" id="WP_024030941.1">
    <property type="nucleotide sequence ID" value="NZ_ALAN01000165.1"/>
</dbReference>
<organism evidence="3 4">
    <name type="scientific">Neobacillus vireti LMG 21834</name>
    <dbReference type="NCBI Taxonomy" id="1131730"/>
    <lineage>
        <taxon>Bacteria</taxon>
        <taxon>Bacillati</taxon>
        <taxon>Bacillota</taxon>
        <taxon>Bacilli</taxon>
        <taxon>Bacillales</taxon>
        <taxon>Bacillaceae</taxon>
        <taxon>Neobacillus</taxon>
    </lineage>
</organism>
<dbReference type="InterPro" id="IPR050249">
    <property type="entry name" value="Pseudomonas-type_ThrB"/>
</dbReference>
<dbReference type="GO" id="GO:0009088">
    <property type="term" value="P:threonine biosynthetic process"/>
    <property type="evidence" value="ECO:0007669"/>
    <property type="project" value="TreeGrafter"/>
</dbReference>
<dbReference type="SUPFAM" id="SSF56112">
    <property type="entry name" value="Protein kinase-like (PK-like)"/>
    <property type="match status" value="1"/>
</dbReference>
<accession>A0AB94IGE2</accession>
<evidence type="ECO:0000313" key="3">
    <source>
        <dbReference type="EMBL" id="ETI66180.1"/>
    </source>
</evidence>
<dbReference type="GO" id="GO:0004413">
    <property type="term" value="F:homoserine kinase activity"/>
    <property type="evidence" value="ECO:0007669"/>
    <property type="project" value="TreeGrafter"/>
</dbReference>
<evidence type="ECO:0000313" key="4">
    <source>
        <dbReference type="Proteomes" id="UP000018877"/>
    </source>
</evidence>
<gene>
    <name evidence="3" type="ORF">BAVI_23924</name>
</gene>
<dbReference type="Pfam" id="PF01636">
    <property type="entry name" value="APH"/>
    <property type="match status" value="1"/>
</dbReference>
<evidence type="ECO:0000256" key="1">
    <source>
        <dbReference type="ARBA" id="ARBA00038240"/>
    </source>
</evidence>
<comment type="caution">
    <text evidence="3">The sequence shown here is derived from an EMBL/GenBank/DDBJ whole genome shotgun (WGS) entry which is preliminary data.</text>
</comment>
<dbReference type="InterPro" id="IPR002575">
    <property type="entry name" value="Aminoglycoside_PTrfase"/>
</dbReference>
<dbReference type="AlphaFoldDB" id="A0AB94IGE2"/>
<dbReference type="EMBL" id="ALAN01000165">
    <property type="protein sequence ID" value="ETI66180.1"/>
    <property type="molecule type" value="Genomic_DNA"/>
</dbReference>
<dbReference type="Gene3D" id="3.90.1200.10">
    <property type="match status" value="1"/>
</dbReference>
<protein>
    <submittedName>
        <fullName evidence="3">Aminoglycoside phosphotransferase</fullName>
    </submittedName>
</protein>
<reference evidence="3 4" key="1">
    <citation type="journal article" date="2014" name="Environ. Microbiol.">
        <title>The nitrate-ammonifying and nosZ-carrying bacterium Bacillus vireti is a potent source and sink for nitric and nitrous oxide under high nitrate conditions.</title>
        <authorList>
            <person name="Mania D."/>
            <person name="Heylen K."/>
            <person name="van Spanning R.J."/>
            <person name="Frostegard A."/>
        </authorList>
    </citation>
    <scope>NUCLEOTIDE SEQUENCE [LARGE SCALE GENOMIC DNA]</scope>
    <source>
        <strain evidence="3 4">LMG 21834</strain>
    </source>
</reference>
<feature type="domain" description="Aminoglycoside phosphotransferase" evidence="2">
    <location>
        <begin position="40"/>
        <end position="245"/>
    </location>
</feature>
<dbReference type="Gene3D" id="3.30.200.20">
    <property type="entry name" value="Phosphorylase Kinase, domain 1"/>
    <property type="match status" value="1"/>
</dbReference>
<name>A0AB94IGE2_9BACI</name>
<sequence length="323" mass="37637">MDFKVTVTHSLISAHSIRSLLASYEIADVISCDFLTRGLNDSYVITTDSVKYIFRVYRHNWRSESDILFEIDALNYFKKAGIPVSSPINTVEGNWVIALHAPEGIRYGVLFTYSPGERPVISEANCFTIGRSLAELHKHSSSFHSAHRRNFDLDMQHLLDEPLTYLSPVLEKVLHRENSLKDIVEKIKSEFSGIKLEYGFCHGDFHNFNMHIDDQKLEVFDFDCCGFGYRAYDIAVFWWNLKNNYPNQEKACWDEFLNGYLSKKNIQEADLKSLSLFISVRRIWLLGTMIKNEDVWGTNWINETNLNRFFLDIEQDQQQYTLL</sequence>
<dbReference type="InterPro" id="IPR011009">
    <property type="entry name" value="Kinase-like_dom_sf"/>
</dbReference>
<comment type="similarity">
    <text evidence="1">Belongs to the pseudomonas-type ThrB family.</text>
</comment>
<proteinExistence type="inferred from homology"/>
<dbReference type="Proteomes" id="UP000018877">
    <property type="component" value="Unassembled WGS sequence"/>
</dbReference>
<dbReference type="PANTHER" id="PTHR21064:SF6">
    <property type="entry name" value="AMINOGLYCOSIDE PHOSPHOTRANSFERASE DOMAIN-CONTAINING PROTEIN"/>
    <property type="match status" value="1"/>
</dbReference>
<keyword evidence="4" id="KW-1185">Reference proteome</keyword>